<evidence type="ECO:0000313" key="3">
    <source>
        <dbReference type="Proteomes" id="UP000015453"/>
    </source>
</evidence>
<dbReference type="PANTHER" id="PTHR36798:SF2">
    <property type="entry name" value="LARGE RIBOSOMAL SUBUNIT PROTEIN CL38"/>
    <property type="match status" value="1"/>
</dbReference>
<feature type="non-terminal residue" evidence="2">
    <location>
        <position position="1"/>
    </location>
</feature>
<dbReference type="OrthoDB" id="1848184at2759"/>
<protein>
    <submittedName>
        <fullName evidence="2">Uncharacterized protein</fullName>
    </submittedName>
</protein>
<feature type="region of interest" description="Disordered" evidence="1">
    <location>
        <begin position="13"/>
        <end position="47"/>
    </location>
</feature>
<dbReference type="GO" id="GO:0009507">
    <property type="term" value="C:chloroplast"/>
    <property type="evidence" value="ECO:0007669"/>
    <property type="project" value="InterPro"/>
</dbReference>
<sequence length="57" mass="6365">VGGDCGLVIECSSRPEKKATKHHMKTRPRKTNPSDIRRRGPTAYPTLPVLPPEWSLV</sequence>
<keyword evidence="3" id="KW-1185">Reference proteome</keyword>
<dbReference type="PANTHER" id="PTHR36798">
    <property type="entry name" value="50S RIBOSOMAL PROTEIN 6, CHLOROPLASTIC"/>
    <property type="match status" value="1"/>
</dbReference>
<evidence type="ECO:0000313" key="2">
    <source>
        <dbReference type="EMBL" id="EPS64597.1"/>
    </source>
</evidence>
<reference evidence="2 3" key="1">
    <citation type="journal article" date="2013" name="BMC Genomics">
        <title>The miniature genome of a carnivorous plant Genlisea aurea contains a low number of genes and short non-coding sequences.</title>
        <authorList>
            <person name="Leushkin E.V."/>
            <person name="Sutormin R.A."/>
            <person name="Nabieva E.R."/>
            <person name="Penin A.A."/>
            <person name="Kondrashov A.S."/>
            <person name="Logacheva M.D."/>
        </authorList>
    </citation>
    <scope>NUCLEOTIDE SEQUENCE [LARGE SCALE GENOMIC DNA]</scope>
</reference>
<accession>S8DXA1</accession>
<proteinExistence type="predicted"/>
<dbReference type="InterPro" id="IPR020526">
    <property type="entry name" value="Ribosomal_cL38"/>
</dbReference>
<dbReference type="Proteomes" id="UP000015453">
    <property type="component" value="Unassembled WGS sequence"/>
</dbReference>
<dbReference type="AlphaFoldDB" id="S8DXA1"/>
<name>S8DXA1_9LAMI</name>
<evidence type="ECO:0000256" key="1">
    <source>
        <dbReference type="SAM" id="MobiDB-lite"/>
    </source>
</evidence>
<dbReference type="GO" id="GO:0005840">
    <property type="term" value="C:ribosome"/>
    <property type="evidence" value="ECO:0007669"/>
    <property type="project" value="InterPro"/>
</dbReference>
<organism evidence="2 3">
    <name type="scientific">Genlisea aurea</name>
    <dbReference type="NCBI Taxonomy" id="192259"/>
    <lineage>
        <taxon>Eukaryota</taxon>
        <taxon>Viridiplantae</taxon>
        <taxon>Streptophyta</taxon>
        <taxon>Embryophyta</taxon>
        <taxon>Tracheophyta</taxon>
        <taxon>Spermatophyta</taxon>
        <taxon>Magnoliopsida</taxon>
        <taxon>eudicotyledons</taxon>
        <taxon>Gunneridae</taxon>
        <taxon>Pentapetalae</taxon>
        <taxon>asterids</taxon>
        <taxon>lamiids</taxon>
        <taxon>Lamiales</taxon>
        <taxon>Lentibulariaceae</taxon>
        <taxon>Genlisea</taxon>
    </lineage>
</organism>
<comment type="caution">
    <text evidence="2">The sequence shown here is derived from an EMBL/GenBank/DDBJ whole genome shotgun (WGS) entry which is preliminary data.</text>
</comment>
<feature type="compositionally biased region" description="Basic residues" evidence="1">
    <location>
        <begin position="19"/>
        <end position="30"/>
    </location>
</feature>
<gene>
    <name evidence="2" type="ORF">M569_10187</name>
</gene>
<dbReference type="Pfam" id="PF17257">
    <property type="entry name" value="DUF5323"/>
    <property type="match status" value="1"/>
</dbReference>
<dbReference type="GO" id="GO:0003735">
    <property type="term" value="F:structural constituent of ribosome"/>
    <property type="evidence" value="ECO:0007669"/>
    <property type="project" value="InterPro"/>
</dbReference>
<dbReference type="EMBL" id="AUSU01004718">
    <property type="protein sequence ID" value="EPS64597.1"/>
    <property type="molecule type" value="Genomic_DNA"/>
</dbReference>
<feature type="non-terminal residue" evidence="2">
    <location>
        <position position="57"/>
    </location>
</feature>
<dbReference type="GO" id="GO:0006412">
    <property type="term" value="P:translation"/>
    <property type="evidence" value="ECO:0007669"/>
    <property type="project" value="InterPro"/>
</dbReference>
<dbReference type="GO" id="GO:0019843">
    <property type="term" value="F:rRNA binding"/>
    <property type="evidence" value="ECO:0007669"/>
    <property type="project" value="InterPro"/>
</dbReference>